<organism evidence="3 4">
    <name type="scientific">Idiomarina baltica</name>
    <dbReference type="NCBI Taxonomy" id="190892"/>
    <lineage>
        <taxon>Bacteria</taxon>
        <taxon>Pseudomonadati</taxon>
        <taxon>Pseudomonadota</taxon>
        <taxon>Gammaproteobacteria</taxon>
        <taxon>Alteromonadales</taxon>
        <taxon>Idiomarinaceae</taxon>
        <taxon>Idiomarina</taxon>
    </lineage>
</organism>
<protein>
    <submittedName>
        <fullName evidence="3">DUF3450 domain-containing protein</fullName>
    </submittedName>
</protein>
<dbReference type="AlphaFoldDB" id="A0A348WNK8"/>
<dbReference type="STRING" id="314276.OS145_04343"/>
<evidence type="ECO:0000313" key="4">
    <source>
        <dbReference type="Proteomes" id="UP000262878"/>
    </source>
</evidence>
<keyword evidence="1" id="KW-0175">Coiled coil</keyword>
<keyword evidence="2" id="KW-0732">Signal</keyword>
<evidence type="ECO:0000256" key="1">
    <source>
        <dbReference type="SAM" id="Coils"/>
    </source>
</evidence>
<proteinExistence type="predicted"/>
<accession>A0A348WNK8</accession>
<comment type="caution">
    <text evidence="3">The sequence shown here is derived from an EMBL/GenBank/DDBJ whole genome shotgun (WGS) entry which is preliminary data.</text>
</comment>
<feature type="signal peptide" evidence="2">
    <location>
        <begin position="1"/>
        <end position="22"/>
    </location>
</feature>
<dbReference type="Pfam" id="PF11932">
    <property type="entry name" value="DUF3450"/>
    <property type="match status" value="1"/>
</dbReference>
<feature type="coiled-coil region" evidence="1">
    <location>
        <begin position="52"/>
        <end position="96"/>
    </location>
</feature>
<dbReference type="RefSeq" id="WP_006956348.1">
    <property type="nucleotide sequence ID" value="NZ_DAIRLQ010000002.1"/>
</dbReference>
<feature type="chain" id="PRO_5016841217" evidence="2">
    <location>
        <begin position="23"/>
        <end position="261"/>
    </location>
</feature>
<gene>
    <name evidence="3" type="ORF">DCR58_04955</name>
</gene>
<dbReference type="InterPro" id="IPR016866">
    <property type="entry name" value="UCP028069"/>
</dbReference>
<dbReference type="EMBL" id="DMUP01000110">
    <property type="protein sequence ID" value="HAR56120.1"/>
    <property type="molecule type" value="Genomic_DNA"/>
</dbReference>
<dbReference type="PIRSF" id="PIRSF028069">
    <property type="entry name" value="UCP028069"/>
    <property type="match status" value="1"/>
</dbReference>
<evidence type="ECO:0000313" key="3">
    <source>
        <dbReference type="EMBL" id="HAR56120.1"/>
    </source>
</evidence>
<reference evidence="3 4" key="1">
    <citation type="journal article" date="2018" name="Nat. Biotechnol.">
        <title>A standardized bacterial taxonomy based on genome phylogeny substantially revises the tree of life.</title>
        <authorList>
            <person name="Parks D.H."/>
            <person name="Chuvochina M."/>
            <person name="Waite D.W."/>
            <person name="Rinke C."/>
            <person name="Skarshewski A."/>
            <person name="Chaumeil P.A."/>
            <person name="Hugenholtz P."/>
        </authorList>
    </citation>
    <scope>NUCLEOTIDE SEQUENCE [LARGE SCALE GENOMIC DNA]</scope>
    <source>
        <strain evidence="3">UBA9360</strain>
    </source>
</reference>
<evidence type="ECO:0000256" key="2">
    <source>
        <dbReference type="SAM" id="SignalP"/>
    </source>
</evidence>
<sequence>MKLLATSTAIAMACVLSTSALAQDKTLEPVVENATDINESAREAQLTVDKISDSMQERMQQYKQIMKEIEGLQVYTNQLQNQIDDQQVEMADLNQSIDQVSYVERQITPLMIRMVDALDTFIELDVPFLEQERDERIAGLRDLMSKANVDVSEKFRRVMEAYQIETDYGRNIEAYTAEHSIDGQVQDVTFLRVGRVALIYKSRDGQHLGIWDNDSKQWMELDQAHRPAVETAIRIARKQVAPDMLMLPLVVNKTASTNAAD</sequence>
<dbReference type="Proteomes" id="UP000262878">
    <property type="component" value="Unassembled WGS sequence"/>
</dbReference>
<name>A0A348WNK8_9GAMM</name>